<evidence type="ECO:0000313" key="2">
    <source>
        <dbReference type="Proteomes" id="UP000077519"/>
    </source>
</evidence>
<organism evidence="1 2">
    <name type="scientific">Rhodococcoides kyotonense</name>
    <dbReference type="NCBI Taxonomy" id="398843"/>
    <lineage>
        <taxon>Bacteria</taxon>
        <taxon>Bacillati</taxon>
        <taxon>Actinomycetota</taxon>
        <taxon>Actinomycetes</taxon>
        <taxon>Mycobacteriales</taxon>
        <taxon>Nocardiaceae</taxon>
        <taxon>Rhodococcoides</taxon>
    </lineage>
</organism>
<reference evidence="1 2" key="1">
    <citation type="submission" date="2016-03" db="EMBL/GenBank/DDBJ databases">
        <title>Genome sequence of Rhodococcus kyotonensis KB10.</title>
        <authorList>
            <person name="Jeong H."/>
            <person name="Hong C.E."/>
            <person name="Jo S.H."/>
            <person name="Park J.M."/>
        </authorList>
    </citation>
    <scope>NUCLEOTIDE SEQUENCE [LARGE SCALE GENOMIC DNA]</scope>
    <source>
        <strain evidence="1 2">KB10</strain>
    </source>
</reference>
<protein>
    <recommendedName>
        <fullName evidence="3">Fe-S oxidoreductase</fullName>
    </recommendedName>
</protein>
<name>A0A177YMT6_9NOCA</name>
<accession>A0A177YMT6</accession>
<keyword evidence="2" id="KW-1185">Reference proteome</keyword>
<comment type="caution">
    <text evidence="1">The sequence shown here is derived from an EMBL/GenBank/DDBJ whole genome shotgun (WGS) entry which is preliminary data.</text>
</comment>
<gene>
    <name evidence="1" type="ORF">A3K89_15850</name>
</gene>
<dbReference type="Proteomes" id="UP000077519">
    <property type="component" value="Unassembled WGS sequence"/>
</dbReference>
<proteinExistence type="predicted"/>
<evidence type="ECO:0008006" key="3">
    <source>
        <dbReference type="Google" id="ProtNLM"/>
    </source>
</evidence>
<sequence length="126" mass="13803">MNARVRSASRGSIGSLVATYVALGYARLWRAKIAFDNDHRLFVASGMRGGFGRGGTTIGGVYLTRTNTSRVVLRHESVHADQWAHYGVLFAVRYLVEEVRHSGASNKYEIEAGLGDGGYKGRPPKF</sequence>
<dbReference type="AlphaFoldDB" id="A0A177YMT6"/>
<dbReference type="EMBL" id="LVHI01000003">
    <property type="protein sequence ID" value="OAK56721.1"/>
    <property type="molecule type" value="Genomic_DNA"/>
</dbReference>
<dbReference type="RefSeq" id="WP_068421548.1">
    <property type="nucleotide sequence ID" value="NZ_LVHI01000003.1"/>
</dbReference>
<evidence type="ECO:0000313" key="1">
    <source>
        <dbReference type="EMBL" id="OAK56721.1"/>
    </source>
</evidence>